<keyword evidence="3" id="KW-1185">Reference proteome</keyword>
<reference evidence="2" key="2">
    <citation type="submission" date="2023-06" db="EMBL/GenBank/DDBJ databases">
        <title>Genome assembly of Pristionchus species.</title>
        <authorList>
            <person name="Yoshida K."/>
            <person name="Sommer R.J."/>
        </authorList>
    </citation>
    <scope>NUCLEOTIDE SEQUENCE</scope>
    <source>
        <strain evidence="2">RS5460</strain>
    </source>
</reference>
<reference evidence="3" key="1">
    <citation type="submission" date="2022-10" db="EMBL/GenBank/DDBJ databases">
        <title>Genome assembly of Pristionchus species.</title>
        <authorList>
            <person name="Yoshida K."/>
            <person name="Sommer R.J."/>
        </authorList>
    </citation>
    <scope>NUCLEOTIDE SEQUENCE [LARGE SCALE GENOMIC DNA]</scope>
    <source>
        <strain evidence="1 3">RS5460</strain>
    </source>
</reference>
<gene>
    <name evidence="1" type="ORF">PMAYCL1PPCAC_10855</name>
    <name evidence="2" type="ORF">PMAYCL1PPCAC_10856</name>
</gene>
<evidence type="ECO:0000313" key="3">
    <source>
        <dbReference type="Proteomes" id="UP001328107"/>
    </source>
</evidence>
<dbReference type="EMBL" id="BTRK01000003">
    <property type="protein sequence ID" value="GMR40661.1"/>
    <property type="molecule type" value="Genomic_DNA"/>
</dbReference>
<evidence type="ECO:0000313" key="2">
    <source>
        <dbReference type="EMBL" id="GMR40661.1"/>
    </source>
</evidence>
<protein>
    <submittedName>
        <fullName evidence="2">Uncharacterized protein</fullName>
    </submittedName>
</protein>
<sequence>THNPSSIQLYDIIGRMRRNVLHSWTEFKGALEEAGVGADLRVLWSRMSGVVEPYAERMSRRIGKALGDVLKEDKKQ</sequence>
<proteinExistence type="predicted"/>
<name>A0AAN4ZKG9_9BILA</name>
<organism evidence="2 3">
    <name type="scientific">Pristionchus mayeri</name>
    <dbReference type="NCBI Taxonomy" id="1317129"/>
    <lineage>
        <taxon>Eukaryota</taxon>
        <taxon>Metazoa</taxon>
        <taxon>Ecdysozoa</taxon>
        <taxon>Nematoda</taxon>
        <taxon>Chromadorea</taxon>
        <taxon>Rhabditida</taxon>
        <taxon>Rhabditina</taxon>
        <taxon>Diplogasteromorpha</taxon>
        <taxon>Diplogasteroidea</taxon>
        <taxon>Neodiplogasteridae</taxon>
        <taxon>Pristionchus</taxon>
    </lineage>
</organism>
<dbReference type="EMBL" id="BTRK01000003">
    <property type="protein sequence ID" value="GMR40660.1"/>
    <property type="molecule type" value="Genomic_DNA"/>
</dbReference>
<dbReference type="AlphaFoldDB" id="A0AAN4ZKG9"/>
<dbReference type="Proteomes" id="UP001328107">
    <property type="component" value="Unassembled WGS sequence"/>
</dbReference>
<feature type="non-terminal residue" evidence="2">
    <location>
        <position position="1"/>
    </location>
</feature>
<evidence type="ECO:0000313" key="1">
    <source>
        <dbReference type="EMBL" id="GMR40660.1"/>
    </source>
</evidence>
<accession>A0AAN4ZKG9</accession>
<comment type="caution">
    <text evidence="2">The sequence shown here is derived from an EMBL/GenBank/DDBJ whole genome shotgun (WGS) entry which is preliminary data.</text>
</comment>